<evidence type="ECO:0000313" key="2">
    <source>
        <dbReference type="EMBL" id="SET04034.1"/>
    </source>
</evidence>
<sequence length="489" mass="52558">MPNGDVPRTTVYVRFLPSSALSITSVILNSSSPAISQAVSVNGTSEPSIQIANPFVEVTKVVLNTKSASQALNIKADRVLQPITISSLQIENPLNVNNTPQFQLSLDNVTFNSFVVLMPNTSTYKVDQPLYVRYAPTYLGTGQATLQYQSNDFADKSTRSIGANDLLSGKSIDVEPTLRSNAVVTRSGATATVTFNLPANYAALGYGEGRLIVASEVAKLPGNIRPEDGVPYTTGNQTYGSGPELTSGFFVVYSGSNNSIVIDGLNPAVTYYFYTFEFNNIQNNLNTAVPGAENYLSPPVPNEIPGIVAPGEPPLPVTLVSFSAKTSGSQVAIRWETASELNNKQFEVERSRDSRTFETIITRAGRGTTNATTVYNEVDRKPLNGLSYYRLKQVDLDGKTSYSTIVPVSFLKAGEAVMYPNPVTDQLTITLDGGTEGVAATITDLSGRTVRTQQLRADGKLDMASLQAGTYLVTVGNGKAKVTRRIVKQ</sequence>
<dbReference type="Gene3D" id="2.60.40.10">
    <property type="entry name" value="Immunoglobulins"/>
    <property type="match status" value="1"/>
</dbReference>
<dbReference type="InterPro" id="IPR013783">
    <property type="entry name" value="Ig-like_fold"/>
</dbReference>
<dbReference type="EMBL" id="FOHS01000001">
    <property type="protein sequence ID" value="SET04034.1"/>
    <property type="molecule type" value="Genomic_DNA"/>
</dbReference>
<dbReference type="NCBIfam" id="TIGR04183">
    <property type="entry name" value="Por_Secre_tail"/>
    <property type="match status" value="1"/>
</dbReference>
<dbReference type="Pfam" id="PF18962">
    <property type="entry name" value="Por_Secre_tail"/>
    <property type="match status" value="1"/>
</dbReference>
<organism evidence="2 3">
    <name type="scientific">Hymenobacter actinosclerus</name>
    <dbReference type="NCBI Taxonomy" id="82805"/>
    <lineage>
        <taxon>Bacteria</taxon>
        <taxon>Pseudomonadati</taxon>
        <taxon>Bacteroidota</taxon>
        <taxon>Cytophagia</taxon>
        <taxon>Cytophagales</taxon>
        <taxon>Hymenobacteraceae</taxon>
        <taxon>Hymenobacter</taxon>
    </lineage>
</organism>
<name>A0A1I0BB22_9BACT</name>
<gene>
    <name evidence="2" type="ORF">SAMN04487998_1006</name>
</gene>
<evidence type="ECO:0000313" key="3">
    <source>
        <dbReference type="Proteomes" id="UP000198697"/>
    </source>
</evidence>
<protein>
    <submittedName>
        <fullName evidence="2">Por secretion system C-terminal sorting domain-containing protein</fullName>
    </submittedName>
</protein>
<dbReference type="InterPro" id="IPR026444">
    <property type="entry name" value="Secre_tail"/>
</dbReference>
<dbReference type="STRING" id="82805.SAMN04487998_1006"/>
<keyword evidence="3" id="KW-1185">Reference proteome</keyword>
<feature type="domain" description="Secretion system C-terminal sorting" evidence="1">
    <location>
        <begin position="418"/>
        <end position="487"/>
    </location>
</feature>
<accession>A0A1I0BB22</accession>
<dbReference type="AlphaFoldDB" id="A0A1I0BB22"/>
<proteinExistence type="predicted"/>
<reference evidence="3" key="1">
    <citation type="submission" date="2016-10" db="EMBL/GenBank/DDBJ databases">
        <authorList>
            <person name="Varghese N."/>
            <person name="Submissions S."/>
        </authorList>
    </citation>
    <scope>NUCLEOTIDE SEQUENCE [LARGE SCALE GENOMIC DNA]</scope>
    <source>
        <strain evidence="3">DSM 15310</strain>
    </source>
</reference>
<evidence type="ECO:0000259" key="1">
    <source>
        <dbReference type="Pfam" id="PF18962"/>
    </source>
</evidence>
<dbReference type="Proteomes" id="UP000198697">
    <property type="component" value="Unassembled WGS sequence"/>
</dbReference>